<evidence type="ECO:0000256" key="11">
    <source>
        <dbReference type="ARBA" id="ARBA00022840"/>
    </source>
</evidence>
<gene>
    <name evidence="21" type="ORF">IAA28_08345</name>
</gene>
<evidence type="ECO:0000259" key="19">
    <source>
        <dbReference type="PROSITE" id="PS50109"/>
    </source>
</evidence>
<evidence type="ECO:0000256" key="13">
    <source>
        <dbReference type="ARBA" id="ARBA00023012"/>
    </source>
</evidence>
<evidence type="ECO:0000256" key="6">
    <source>
        <dbReference type="ARBA" id="ARBA00022553"/>
    </source>
</evidence>
<dbReference type="SUPFAM" id="SSF52172">
    <property type="entry name" value="CheY-like"/>
    <property type="match status" value="1"/>
</dbReference>
<evidence type="ECO:0000256" key="14">
    <source>
        <dbReference type="ARBA" id="ARBA00023136"/>
    </source>
</evidence>
<dbReference type="PANTHER" id="PTHR43047:SF66">
    <property type="entry name" value="HISKA"/>
    <property type="match status" value="1"/>
</dbReference>
<dbReference type="InterPro" id="IPR033479">
    <property type="entry name" value="dCache_1"/>
</dbReference>
<dbReference type="GO" id="GO:0000155">
    <property type="term" value="F:phosphorelay sensor kinase activity"/>
    <property type="evidence" value="ECO:0007669"/>
    <property type="project" value="InterPro"/>
</dbReference>
<dbReference type="Gene3D" id="1.10.287.130">
    <property type="match status" value="1"/>
</dbReference>
<evidence type="ECO:0000313" key="22">
    <source>
        <dbReference type="Proteomes" id="UP000886780"/>
    </source>
</evidence>
<reference evidence="21" key="1">
    <citation type="journal article" date="2021" name="PeerJ">
        <title>Extensive microbial diversity within the chicken gut microbiome revealed by metagenomics and culture.</title>
        <authorList>
            <person name="Gilroy R."/>
            <person name="Ravi A."/>
            <person name="Getino M."/>
            <person name="Pursley I."/>
            <person name="Horton D.L."/>
            <person name="Alikhan N.F."/>
            <person name="Baker D."/>
            <person name="Gharbi K."/>
            <person name="Hall N."/>
            <person name="Watson M."/>
            <person name="Adriaenssens E.M."/>
            <person name="Foster-Nyarko E."/>
            <person name="Jarju S."/>
            <person name="Secka A."/>
            <person name="Antonio M."/>
            <person name="Oren A."/>
            <person name="Chaudhuri R.R."/>
            <person name="La Ragione R."/>
            <person name="Hildebrand F."/>
            <person name="Pallen M.J."/>
        </authorList>
    </citation>
    <scope>NUCLEOTIDE SEQUENCE</scope>
    <source>
        <strain evidence="21">ChiGjej4B4-12881</strain>
    </source>
</reference>
<evidence type="ECO:0000256" key="2">
    <source>
        <dbReference type="ARBA" id="ARBA00004651"/>
    </source>
</evidence>
<evidence type="ECO:0000256" key="18">
    <source>
        <dbReference type="SAM" id="Phobius"/>
    </source>
</evidence>
<dbReference type="CDD" id="cd00082">
    <property type="entry name" value="HisKA"/>
    <property type="match status" value="1"/>
</dbReference>
<dbReference type="GO" id="GO:0005886">
    <property type="term" value="C:plasma membrane"/>
    <property type="evidence" value="ECO:0007669"/>
    <property type="project" value="UniProtKB-SubCell"/>
</dbReference>
<feature type="transmembrane region" description="Helical" evidence="18">
    <location>
        <begin position="289"/>
        <end position="309"/>
    </location>
</feature>
<evidence type="ECO:0000256" key="4">
    <source>
        <dbReference type="ARBA" id="ARBA00018672"/>
    </source>
</evidence>
<accession>A0A9D1W6N7</accession>
<dbReference type="InterPro" id="IPR001789">
    <property type="entry name" value="Sig_transdc_resp-reg_receiver"/>
</dbReference>
<dbReference type="Pfam" id="PF00072">
    <property type="entry name" value="Response_reg"/>
    <property type="match status" value="1"/>
</dbReference>
<dbReference type="InterPro" id="IPR036097">
    <property type="entry name" value="HisK_dim/P_sf"/>
</dbReference>
<keyword evidence="14 18" id="KW-0472">Membrane</keyword>
<sequence>MGGGCGHDAGDGRGVQDGCSGDPGVTGMKNRQRQAGVKSHFRRNMYLYSFILTVLIILGALTFYLLRTELLKNTQDLGDALARSYSSEERNNLTVYETLLDFGTEIYDSPGQADQPEEEKEQMLKIFFRRIENTLGTGKVKPYAVIGGRIVSHNSWEGAGEYEAEETEWYQRAMEAGGKAAFTGVYTDAVYGRPVITISRKCDSADVVLALDIFPENFQFQFNPPDLPENASFYLCDENGTLIYAKSAMTDDEEEAGRYALSILESIRRGEQDSYDAYMRDAEGNRRGVYYDYLPNGWISIITVPFATILQKLNYLAAVFLGIVGVGFVGIAVLVWRDARLNARVRRTNETVRVLGNSYFALYRINFAKGTYEMIKGSDYVRERIPEEGDYKTLLEVMKELIEPEAYDEYMENFSLASIRSLVARRMRDFGGDFRRLFGTTYRWMNVRMLFDESLSPEEVVLCFREVEEEKQRRFQEQKLLEEALEASRRSEKNKHAFFSNMSHDMRTPLNAIIGLSELVRQNLGDQEKVSDYMDQIDLSSRQLLSLINDILDMSRMEQGKVALDYQQFNLKKCVEDCVATFRIQAQLEKKNLELSFDLEDETVLGDSVRISQIMNNLLSNALKFTGEGDEIRVSVSQFANQNVAKYKIVVADTGIGMSKDFLPQLFEPYARETRFGVKKVSGTGLGMPIVKNLVTQMSGQIHVESELGKGTAFTIVIPFEAVKEEKEEKKIPAENSGSPAFALAGRTVLLAEDNAINMEIATEILAMSGMKIIQAWNGQEAVERFRESAPFSIDVILMDMQMPKMDGCEAARNIRVLSRPDARAVPIIAVTANAFAEDIAATTAAGMDAHVSKPIDFKILEQTMENLMDGGKKRE</sequence>
<protein>
    <recommendedName>
        <fullName evidence="4">Stage 0 sporulation protein A homolog</fullName>
        <ecNumber evidence="3">2.7.13.3</ecNumber>
    </recommendedName>
</protein>
<organism evidence="21 22">
    <name type="scientific">Candidatus Lachnoclostridium stercoripullorum</name>
    <dbReference type="NCBI Taxonomy" id="2838635"/>
    <lineage>
        <taxon>Bacteria</taxon>
        <taxon>Bacillati</taxon>
        <taxon>Bacillota</taxon>
        <taxon>Clostridia</taxon>
        <taxon>Lachnospirales</taxon>
        <taxon>Lachnospiraceae</taxon>
    </lineage>
</organism>
<keyword evidence="9" id="KW-0547">Nucleotide-binding</keyword>
<reference evidence="21" key="2">
    <citation type="submission" date="2021-04" db="EMBL/GenBank/DDBJ databases">
        <authorList>
            <person name="Gilroy R."/>
        </authorList>
    </citation>
    <scope>NUCLEOTIDE SEQUENCE</scope>
    <source>
        <strain evidence="21">ChiGjej4B4-12881</strain>
    </source>
</reference>
<dbReference type="Proteomes" id="UP000886780">
    <property type="component" value="Unassembled WGS sequence"/>
</dbReference>
<evidence type="ECO:0000256" key="16">
    <source>
        <dbReference type="PROSITE-ProRule" id="PRU00169"/>
    </source>
</evidence>
<dbReference type="InterPro" id="IPR036890">
    <property type="entry name" value="HATPase_C_sf"/>
</dbReference>
<dbReference type="FunFam" id="3.30.565.10:FF:000023">
    <property type="entry name" value="PAS domain-containing sensor histidine kinase"/>
    <property type="match status" value="1"/>
</dbReference>
<dbReference type="CDD" id="cd18774">
    <property type="entry name" value="PDC2_HK_sensor"/>
    <property type="match status" value="1"/>
</dbReference>
<evidence type="ECO:0000259" key="20">
    <source>
        <dbReference type="PROSITE" id="PS50110"/>
    </source>
</evidence>
<keyword evidence="5" id="KW-1003">Cell membrane</keyword>
<evidence type="ECO:0000256" key="15">
    <source>
        <dbReference type="ARBA" id="ARBA00024867"/>
    </source>
</evidence>
<evidence type="ECO:0000256" key="8">
    <source>
        <dbReference type="ARBA" id="ARBA00022692"/>
    </source>
</evidence>
<dbReference type="GO" id="GO:0009927">
    <property type="term" value="F:histidine phosphotransfer kinase activity"/>
    <property type="evidence" value="ECO:0007669"/>
    <property type="project" value="TreeGrafter"/>
</dbReference>
<evidence type="ECO:0000256" key="5">
    <source>
        <dbReference type="ARBA" id="ARBA00022475"/>
    </source>
</evidence>
<dbReference type="PROSITE" id="PS50109">
    <property type="entry name" value="HIS_KIN"/>
    <property type="match status" value="1"/>
</dbReference>
<dbReference type="SMART" id="SM00387">
    <property type="entry name" value="HATPase_c"/>
    <property type="match status" value="1"/>
</dbReference>
<evidence type="ECO:0000313" key="21">
    <source>
        <dbReference type="EMBL" id="HIX52802.1"/>
    </source>
</evidence>
<dbReference type="SMART" id="SM00388">
    <property type="entry name" value="HisKA"/>
    <property type="match status" value="1"/>
</dbReference>
<feature type="transmembrane region" description="Helical" evidence="18">
    <location>
        <begin position="315"/>
        <end position="336"/>
    </location>
</feature>
<dbReference type="PRINTS" id="PR00344">
    <property type="entry name" value="BCTRLSENSOR"/>
</dbReference>
<evidence type="ECO:0000256" key="1">
    <source>
        <dbReference type="ARBA" id="ARBA00000085"/>
    </source>
</evidence>
<dbReference type="InterPro" id="IPR005467">
    <property type="entry name" value="His_kinase_dom"/>
</dbReference>
<feature type="modified residue" description="4-aspartylphosphate" evidence="16">
    <location>
        <position position="800"/>
    </location>
</feature>
<dbReference type="Pfam" id="PF00512">
    <property type="entry name" value="HisKA"/>
    <property type="match status" value="1"/>
</dbReference>
<feature type="compositionally biased region" description="Gly residues" evidence="17">
    <location>
        <begin position="1"/>
        <end position="15"/>
    </location>
</feature>
<proteinExistence type="predicted"/>
<comment type="catalytic activity">
    <reaction evidence="1">
        <text>ATP + protein L-histidine = ADP + protein N-phospho-L-histidine.</text>
        <dbReference type="EC" id="2.7.13.3"/>
    </reaction>
</comment>
<keyword evidence="11" id="KW-0067">ATP-binding</keyword>
<dbReference type="AlphaFoldDB" id="A0A9D1W6N7"/>
<evidence type="ECO:0000256" key="9">
    <source>
        <dbReference type="ARBA" id="ARBA00022741"/>
    </source>
</evidence>
<dbReference type="Pfam" id="PF02743">
    <property type="entry name" value="dCache_1"/>
    <property type="match status" value="1"/>
</dbReference>
<dbReference type="InterPro" id="IPR004358">
    <property type="entry name" value="Sig_transdc_His_kin-like_C"/>
</dbReference>
<dbReference type="EC" id="2.7.13.3" evidence="3"/>
<keyword evidence="6 16" id="KW-0597">Phosphoprotein</keyword>
<dbReference type="GO" id="GO:0005524">
    <property type="term" value="F:ATP binding"/>
    <property type="evidence" value="ECO:0007669"/>
    <property type="project" value="UniProtKB-KW"/>
</dbReference>
<dbReference type="SUPFAM" id="SSF55874">
    <property type="entry name" value="ATPase domain of HSP90 chaperone/DNA topoisomerase II/histidine kinase"/>
    <property type="match status" value="1"/>
</dbReference>
<evidence type="ECO:0000256" key="10">
    <source>
        <dbReference type="ARBA" id="ARBA00022777"/>
    </source>
</evidence>
<evidence type="ECO:0000256" key="12">
    <source>
        <dbReference type="ARBA" id="ARBA00022989"/>
    </source>
</evidence>
<keyword evidence="12 18" id="KW-1133">Transmembrane helix</keyword>
<dbReference type="Gene3D" id="3.30.450.20">
    <property type="entry name" value="PAS domain"/>
    <property type="match status" value="1"/>
</dbReference>
<dbReference type="CDD" id="cd17546">
    <property type="entry name" value="REC_hyHK_CKI1_RcsC-like"/>
    <property type="match status" value="1"/>
</dbReference>
<keyword evidence="8 18" id="KW-0812">Transmembrane</keyword>
<dbReference type="Pfam" id="PF02518">
    <property type="entry name" value="HATPase_c"/>
    <property type="match status" value="1"/>
</dbReference>
<dbReference type="InterPro" id="IPR011006">
    <property type="entry name" value="CheY-like_superfamily"/>
</dbReference>
<comment type="subcellular location">
    <subcellularLocation>
        <location evidence="2">Cell membrane</location>
        <topology evidence="2">Multi-pass membrane protein</topology>
    </subcellularLocation>
</comment>
<dbReference type="SUPFAM" id="SSF47384">
    <property type="entry name" value="Homodimeric domain of signal transducing histidine kinase"/>
    <property type="match status" value="1"/>
</dbReference>
<comment type="caution">
    <text evidence="21">The sequence shown here is derived from an EMBL/GenBank/DDBJ whole genome shotgun (WGS) entry which is preliminary data.</text>
</comment>
<dbReference type="PROSITE" id="PS50110">
    <property type="entry name" value="RESPONSE_REGULATORY"/>
    <property type="match status" value="1"/>
</dbReference>
<dbReference type="InterPro" id="IPR003594">
    <property type="entry name" value="HATPase_dom"/>
</dbReference>
<dbReference type="EMBL" id="DXEU01000149">
    <property type="protein sequence ID" value="HIX52802.1"/>
    <property type="molecule type" value="Genomic_DNA"/>
</dbReference>
<feature type="domain" description="Response regulatory" evidence="20">
    <location>
        <begin position="748"/>
        <end position="869"/>
    </location>
</feature>
<keyword evidence="7" id="KW-0808">Transferase</keyword>
<name>A0A9D1W6N7_9FIRM</name>
<evidence type="ECO:0000256" key="7">
    <source>
        <dbReference type="ARBA" id="ARBA00022679"/>
    </source>
</evidence>
<dbReference type="Gene3D" id="3.30.565.10">
    <property type="entry name" value="Histidine kinase-like ATPase, C-terminal domain"/>
    <property type="match status" value="1"/>
</dbReference>
<feature type="region of interest" description="Disordered" evidence="17">
    <location>
        <begin position="1"/>
        <end position="33"/>
    </location>
</feature>
<keyword evidence="13" id="KW-0902">Two-component regulatory system</keyword>
<dbReference type="Gene3D" id="3.40.50.2300">
    <property type="match status" value="1"/>
</dbReference>
<feature type="transmembrane region" description="Helical" evidence="18">
    <location>
        <begin position="45"/>
        <end position="66"/>
    </location>
</feature>
<dbReference type="PANTHER" id="PTHR43047">
    <property type="entry name" value="TWO-COMPONENT HISTIDINE PROTEIN KINASE"/>
    <property type="match status" value="1"/>
</dbReference>
<evidence type="ECO:0000256" key="17">
    <source>
        <dbReference type="SAM" id="MobiDB-lite"/>
    </source>
</evidence>
<keyword evidence="10" id="KW-0418">Kinase</keyword>
<evidence type="ECO:0000256" key="3">
    <source>
        <dbReference type="ARBA" id="ARBA00012438"/>
    </source>
</evidence>
<feature type="domain" description="Histidine kinase" evidence="19">
    <location>
        <begin position="501"/>
        <end position="722"/>
    </location>
</feature>
<comment type="function">
    <text evidence="15">May play the central regulatory role in sporulation. It may be an element of the effector pathway responsible for the activation of sporulation genes in response to nutritional stress. Spo0A may act in concert with spo0H (a sigma factor) to control the expression of some genes that are critical to the sporulation process.</text>
</comment>
<dbReference type="InterPro" id="IPR003661">
    <property type="entry name" value="HisK_dim/P_dom"/>
</dbReference>
<dbReference type="SMART" id="SM00448">
    <property type="entry name" value="REC"/>
    <property type="match status" value="1"/>
</dbReference>
<dbReference type="CDD" id="cd18773">
    <property type="entry name" value="PDC1_HK_sensor"/>
    <property type="match status" value="1"/>
</dbReference>